<keyword evidence="2" id="KW-1185">Reference proteome</keyword>
<dbReference type="AlphaFoldDB" id="A0A5J9VDF7"/>
<evidence type="ECO:0000313" key="2">
    <source>
        <dbReference type="Proteomes" id="UP000324897"/>
    </source>
</evidence>
<feature type="non-terminal residue" evidence="1">
    <location>
        <position position="93"/>
    </location>
</feature>
<protein>
    <submittedName>
        <fullName evidence="1">Uncharacterized protein</fullName>
    </submittedName>
</protein>
<comment type="caution">
    <text evidence="1">The sequence shown here is derived from an EMBL/GenBank/DDBJ whole genome shotgun (WGS) entry which is preliminary data.</text>
</comment>
<gene>
    <name evidence="1" type="ORF">EJB05_16173</name>
</gene>
<dbReference type="Gramene" id="TVU34342">
    <property type="protein sequence ID" value="TVU34342"/>
    <property type="gene ID" value="EJB05_16173"/>
</dbReference>
<name>A0A5J9VDF7_9POAL</name>
<sequence length="93" mass="10637">MHGKRHRVSAVSIVLLVSSAVWRIKIIIQMIQVQRSLCYKFRYAVDQTASWLIQKEEGMGSDCKLIDSGDALCRYILPLGIVFLCAWKELNHS</sequence>
<feature type="non-terminal residue" evidence="1">
    <location>
        <position position="1"/>
    </location>
</feature>
<reference evidence="1 2" key="1">
    <citation type="journal article" date="2019" name="Sci. Rep.">
        <title>A high-quality genome of Eragrostis curvula grass provides insights into Poaceae evolution and supports new strategies to enhance forage quality.</title>
        <authorList>
            <person name="Carballo J."/>
            <person name="Santos B.A.C.M."/>
            <person name="Zappacosta D."/>
            <person name="Garbus I."/>
            <person name="Selva J.P."/>
            <person name="Gallo C.A."/>
            <person name="Diaz A."/>
            <person name="Albertini E."/>
            <person name="Caccamo M."/>
            <person name="Echenique V."/>
        </authorList>
    </citation>
    <scope>NUCLEOTIDE SEQUENCE [LARGE SCALE GENOMIC DNA]</scope>
    <source>
        <strain evidence="2">cv. Victoria</strain>
        <tissue evidence="1">Leaf</tissue>
    </source>
</reference>
<proteinExistence type="predicted"/>
<evidence type="ECO:0000313" key="1">
    <source>
        <dbReference type="EMBL" id="TVU34342.1"/>
    </source>
</evidence>
<accession>A0A5J9VDF7</accession>
<organism evidence="1 2">
    <name type="scientific">Eragrostis curvula</name>
    <name type="common">weeping love grass</name>
    <dbReference type="NCBI Taxonomy" id="38414"/>
    <lineage>
        <taxon>Eukaryota</taxon>
        <taxon>Viridiplantae</taxon>
        <taxon>Streptophyta</taxon>
        <taxon>Embryophyta</taxon>
        <taxon>Tracheophyta</taxon>
        <taxon>Spermatophyta</taxon>
        <taxon>Magnoliopsida</taxon>
        <taxon>Liliopsida</taxon>
        <taxon>Poales</taxon>
        <taxon>Poaceae</taxon>
        <taxon>PACMAD clade</taxon>
        <taxon>Chloridoideae</taxon>
        <taxon>Eragrostideae</taxon>
        <taxon>Eragrostidinae</taxon>
        <taxon>Eragrostis</taxon>
    </lineage>
</organism>
<dbReference type="Proteomes" id="UP000324897">
    <property type="component" value="Unassembled WGS sequence"/>
</dbReference>
<dbReference type="EMBL" id="RWGY01000009">
    <property type="protein sequence ID" value="TVU34342.1"/>
    <property type="molecule type" value="Genomic_DNA"/>
</dbReference>